<name>A0A0C9WYJ9_9AGAR</name>
<dbReference type="EMBL" id="KN838814">
    <property type="protein sequence ID" value="KIJ93998.1"/>
    <property type="molecule type" value="Genomic_DNA"/>
</dbReference>
<dbReference type="Proteomes" id="UP000054477">
    <property type="component" value="Unassembled WGS sequence"/>
</dbReference>
<reference evidence="1 2" key="1">
    <citation type="submission" date="2014-04" db="EMBL/GenBank/DDBJ databases">
        <authorList>
            <consortium name="DOE Joint Genome Institute"/>
            <person name="Kuo A."/>
            <person name="Kohler A."/>
            <person name="Nagy L.G."/>
            <person name="Floudas D."/>
            <person name="Copeland A."/>
            <person name="Barry K.W."/>
            <person name="Cichocki N."/>
            <person name="Veneault-Fourrey C."/>
            <person name="LaButti K."/>
            <person name="Lindquist E.A."/>
            <person name="Lipzen A."/>
            <person name="Lundell T."/>
            <person name="Morin E."/>
            <person name="Murat C."/>
            <person name="Sun H."/>
            <person name="Tunlid A."/>
            <person name="Henrissat B."/>
            <person name="Grigoriev I.V."/>
            <person name="Hibbett D.S."/>
            <person name="Martin F."/>
            <person name="Nordberg H.P."/>
            <person name="Cantor M.N."/>
            <person name="Hua S.X."/>
        </authorList>
    </citation>
    <scope>NUCLEOTIDE SEQUENCE [LARGE SCALE GENOMIC DNA]</scope>
    <source>
        <strain evidence="1 2">LaAM-08-1</strain>
    </source>
</reference>
<dbReference type="HOGENOM" id="CLU_3014514_0_0_1"/>
<accession>A0A0C9WYJ9</accession>
<protein>
    <submittedName>
        <fullName evidence="1">Uncharacterized protein</fullName>
    </submittedName>
</protein>
<dbReference type="AlphaFoldDB" id="A0A0C9WYJ9"/>
<evidence type="ECO:0000313" key="1">
    <source>
        <dbReference type="EMBL" id="KIJ93998.1"/>
    </source>
</evidence>
<gene>
    <name evidence="1" type="ORF">K443DRAFT_111220</name>
</gene>
<sequence>MRAWCTPRSGYGPFAISQIILIFASNQSFGFCVLITVPIAKASATFSKDDGIFAFS</sequence>
<organism evidence="1 2">
    <name type="scientific">Laccaria amethystina LaAM-08-1</name>
    <dbReference type="NCBI Taxonomy" id="1095629"/>
    <lineage>
        <taxon>Eukaryota</taxon>
        <taxon>Fungi</taxon>
        <taxon>Dikarya</taxon>
        <taxon>Basidiomycota</taxon>
        <taxon>Agaricomycotina</taxon>
        <taxon>Agaricomycetes</taxon>
        <taxon>Agaricomycetidae</taxon>
        <taxon>Agaricales</taxon>
        <taxon>Agaricineae</taxon>
        <taxon>Hydnangiaceae</taxon>
        <taxon>Laccaria</taxon>
    </lineage>
</organism>
<evidence type="ECO:0000313" key="2">
    <source>
        <dbReference type="Proteomes" id="UP000054477"/>
    </source>
</evidence>
<keyword evidence="2" id="KW-1185">Reference proteome</keyword>
<reference evidence="2" key="2">
    <citation type="submission" date="2015-01" db="EMBL/GenBank/DDBJ databases">
        <title>Evolutionary Origins and Diversification of the Mycorrhizal Mutualists.</title>
        <authorList>
            <consortium name="DOE Joint Genome Institute"/>
            <consortium name="Mycorrhizal Genomics Consortium"/>
            <person name="Kohler A."/>
            <person name="Kuo A."/>
            <person name="Nagy L.G."/>
            <person name="Floudas D."/>
            <person name="Copeland A."/>
            <person name="Barry K.W."/>
            <person name="Cichocki N."/>
            <person name="Veneault-Fourrey C."/>
            <person name="LaButti K."/>
            <person name="Lindquist E.A."/>
            <person name="Lipzen A."/>
            <person name="Lundell T."/>
            <person name="Morin E."/>
            <person name="Murat C."/>
            <person name="Riley R."/>
            <person name="Ohm R."/>
            <person name="Sun H."/>
            <person name="Tunlid A."/>
            <person name="Henrissat B."/>
            <person name="Grigoriev I.V."/>
            <person name="Hibbett D.S."/>
            <person name="Martin F."/>
        </authorList>
    </citation>
    <scope>NUCLEOTIDE SEQUENCE [LARGE SCALE GENOMIC DNA]</scope>
    <source>
        <strain evidence="2">LaAM-08-1</strain>
    </source>
</reference>
<proteinExistence type="predicted"/>